<keyword evidence="3 8" id="KW-0812">Transmembrane</keyword>
<organism evidence="9 10">
    <name type="scientific">Vitrella brassicaformis (strain CCMP3155)</name>
    <dbReference type="NCBI Taxonomy" id="1169540"/>
    <lineage>
        <taxon>Eukaryota</taxon>
        <taxon>Sar</taxon>
        <taxon>Alveolata</taxon>
        <taxon>Colpodellida</taxon>
        <taxon>Vitrellaceae</taxon>
        <taxon>Vitrella</taxon>
    </lineage>
</organism>
<evidence type="ECO:0000256" key="6">
    <source>
        <dbReference type="ARBA" id="ARBA00023180"/>
    </source>
</evidence>
<protein>
    <recommendedName>
        <fullName evidence="11">CD36 family protein</fullName>
    </recommendedName>
</protein>
<evidence type="ECO:0000256" key="5">
    <source>
        <dbReference type="ARBA" id="ARBA00023136"/>
    </source>
</evidence>
<dbReference type="Proteomes" id="UP000041254">
    <property type="component" value="Unassembled WGS sequence"/>
</dbReference>
<evidence type="ECO:0000256" key="3">
    <source>
        <dbReference type="ARBA" id="ARBA00022692"/>
    </source>
</evidence>
<evidence type="ECO:0000313" key="9">
    <source>
        <dbReference type="EMBL" id="CEL96989.1"/>
    </source>
</evidence>
<evidence type="ECO:0000256" key="2">
    <source>
        <dbReference type="ARBA" id="ARBA00010532"/>
    </source>
</evidence>
<dbReference type="PANTHER" id="PTHR11923">
    <property type="entry name" value="SCAVENGER RECEPTOR CLASS B TYPE-1 SR-B1"/>
    <property type="match status" value="1"/>
</dbReference>
<evidence type="ECO:0000256" key="1">
    <source>
        <dbReference type="ARBA" id="ARBA00004370"/>
    </source>
</evidence>
<comment type="subcellular location">
    <subcellularLocation>
        <location evidence="1">Membrane</location>
    </subcellularLocation>
</comment>
<keyword evidence="10" id="KW-1185">Reference proteome</keyword>
<dbReference type="InterPro" id="IPR002159">
    <property type="entry name" value="CD36_fam"/>
</dbReference>
<sequence length="1113" mass="120924">MAWCVCGLALSSVSLVLLAAGSFILAAYFQGLDALRAYRDSKLILSPANEKRWAAIPGDTKASYTTYIYLFNITNPHEVVAGVAKPRVEEVGPFAFTTRQEYFDLTYKPRTVQFRRRVTYEYSRDESLPLNTTVATVNLGPFGLFSNIKALGQSTAITARRPTWQAFRRLVDDLNNSLPPAMYGLAANALVKFPLELPAPLHKARLVWDDGWFGLNKGLPGWSMWYQALGLGEPGWGAELKQMIIDHFDPVVGKDYVLKVFDRLDSLRNRVRAILVRHPAIRKAAGEPPSWLLKDKLEEVLVALQWGQAFVSSTPLLPGVPTHPSVKGYNASLPVAPEYAGSLTDPSLKLTLDEAMPLLSRSDNGSLYNDYESFSALMDQHGDTGAVDVVVSRRALHPGKVPALSDKKRAAMRSYFEYINAAFIWQASGPGVGALDAVVAAQLTQGSLMPGFMHFAHQLVDAASVRRLLADDGWLDATRQTMRALLKNVTSDQLTRLEKDNRFGWGSPAGLFQWLELEHAGTETIKAFLQNASSASGATVTVDMYESSIKPQVFAHAAEVTRQWLSSRVPGCGEGCSLLSLAALQWGGSHVTTALASVNATEAQRLHYLSSFDFVPRRTRVPEFMEIPHAAWLLYKCGGAGNGASCPSVDLPSVQRLFSLAFDSLVASTVLQEFLSLATNNRTQGAARLIGVDASLVPLISFSVLSTAFDGGMFTTLTASDLLEGYVDASLRRATDMGLLALAGTPVADPLLCLNPNVTDPPADEPSEMKRGTGDIRELRMMTRSKGRALIEQQEVINTGDGGTQSKNLEVWTGPDGRAHVSVYGTDGVQAPPDVSRSVHLWVYDPDLMLNIPFVYQPPPSHPPTTARRSARAVRPGDDPYGIQPLVFITDTTYFLANASTSPAFFIHRDNLLNLTAVKNAPLFASAPYFADADPSLREMVGMAPPSNDSADLVTFLSIEPWSGIPLITAKRIQISAHVAPHVSSGLLAPAAREAFVPVFWMEKVSRFPTDSPVLTMVHQGVYWNGVLSRFASTGGLSTGVVCVALSLIAIIVGLSVERKRRLVSLRRQRVADATEPLACGREGGDEGVPEKQEDEAGKGAMRVDSESTEAQP</sequence>
<dbReference type="EMBL" id="CDMY01000251">
    <property type="protein sequence ID" value="CEL96989.1"/>
    <property type="molecule type" value="Genomic_DNA"/>
</dbReference>
<dbReference type="GO" id="GO:0005044">
    <property type="term" value="F:scavenger receptor activity"/>
    <property type="evidence" value="ECO:0007669"/>
    <property type="project" value="TreeGrafter"/>
</dbReference>
<dbReference type="GO" id="GO:0016020">
    <property type="term" value="C:membrane"/>
    <property type="evidence" value="ECO:0007669"/>
    <property type="project" value="UniProtKB-SubCell"/>
</dbReference>
<dbReference type="VEuPathDB" id="CryptoDB:Vbra_12138"/>
<keyword evidence="4 8" id="KW-1133">Transmembrane helix</keyword>
<dbReference type="AlphaFoldDB" id="A0A0G4EKN5"/>
<feature type="transmembrane region" description="Helical" evidence="8">
    <location>
        <begin position="1037"/>
        <end position="1057"/>
    </location>
</feature>
<name>A0A0G4EKN5_VITBC</name>
<dbReference type="GO" id="GO:0005737">
    <property type="term" value="C:cytoplasm"/>
    <property type="evidence" value="ECO:0007669"/>
    <property type="project" value="TreeGrafter"/>
</dbReference>
<dbReference type="PRINTS" id="PR01609">
    <property type="entry name" value="CD36FAMILY"/>
</dbReference>
<evidence type="ECO:0000256" key="4">
    <source>
        <dbReference type="ARBA" id="ARBA00022989"/>
    </source>
</evidence>
<evidence type="ECO:0000313" key="10">
    <source>
        <dbReference type="Proteomes" id="UP000041254"/>
    </source>
</evidence>
<evidence type="ECO:0000256" key="7">
    <source>
        <dbReference type="SAM" id="MobiDB-lite"/>
    </source>
</evidence>
<evidence type="ECO:0000256" key="8">
    <source>
        <dbReference type="SAM" id="Phobius"/>
    </source>
</evidence>
<accession>A0A0G4EKN5</accession>
<dbReference type="Pfam" id="PF01130">
    <property type="entry name" value="CD36"/>
    <property type="match status" value="2"/>
</dbReference>
<dbReference type="InParanoid" id="A0A0G4EKN5"/>
<reference evidence="9 10" key="1">
    <citation type="submission" date="2014-11" db="EMBL/GenBank/DDBJ databases">
        <authorList>
            <person name="Zhu J."/>
            <person name="Qi W."/>
            <person name="Song R."/>
        </authorList>
    </citation>
    <scope>NUCLEOTIDE SEQUENCE [LARGE SCALE GENOMIC DNA]</scope>
</reference>
<feature type="compositionally biased region" description="Basic and acidic residues" evidence="7">
    <location>
        <begin position="1083"/>
        <end position="1106"/>
    </location>
</feature>
<dbReference type="OrthoDB" id="18585at2759"/>
<proteinExistence type="inferred from homology"/>
<evidence type="ECO:0008006" key="11">
    <source>
        <dbReference type="Google" id="ProtNLM"/>
    </source>
</evidence>
<comment type="similarity">
    <text evidence="2">Belongs to the CD36 family.</text>
</comment>
<dbReference type="STRING" id="1169540.A0A0G4EKN5"/>
<keyword evidence="5 8" id="KW-0472">Membrane</keyword>
<gene>
    <name evidence="9" type="ORF">Vbra_12138</name>
</gene>
<dbReference type="PANTHER" id="PTHR11923:SF51">
    <property type="entry name" value="LYSOSOME MEMBRANE PROTEIN 2"/>
    <property type="match status" value="1"/>
</dbReference>
<keyword evidence="6" id="KW-0325">Glycoprotein</keyword>
<feature type="region of interest" description="Disordered" evidence="7">
    <location>
        <begin position="1075"/>
        <end position="1113"/>
    </location>
</feature>